<evidence type="ECO:0000313" key="3">
    <source>
        <dbReference type="EMBL" id="GIQ87781.1"/>
    </source>
</evidence>
<evidence type="ECO:0000259" key="2">
    <source>
        <dbReference type="PROSITE" id="PS50828"/>
    </source>
</evidence>
<sequence>MERARARDARDVARRARREHEYRTSTDMWAVLERAEHAPRGEGKHVSDPYVQHRNRDGLYIDLHGCTCEQSTRVVRQVFDVLRPDGAPQDSPRHTLRIITGQGKHSKGGKSVLRPHVESLLKRDNIDYRMETNNPDSLLFSSGTSHSLQGMIVVPNV</sequence>
<dbReference type="Gene3D" id="3.30.1370.110">
    <property type="match status" value="1"/>
</dbReference>
<dbReference type="SUPFAM" id="SSF160443">
    <property type="entry name" value="SMR domain-like"/>
    <property type="match status" value="1"/>
</dbReference>
<name>A0A9K3D2Y8_9EUKA</name>
<keyword evidence="4" id="KW-1185">Reference proteome</keyword>
<organism evidence="3 4">
    <name type="scientific">Kipferlia bialata</name>
    <dbReference type="NCBI Taxonomy" id="797122"/>
    <lineage>
        <taxon>Eukaryota</taxon>
        <taxon>Metamonada</taxon>
        <taxon>Carpediemonas-like organisms</taxon>
        <taxon>Kipferlia</taxon>
    </lineage>
</organism>
<dbReference type="AlphaFoldDB" id="A0A9K3D2Y8"/>
<dbReference type="PROSITE" id="PS50828">
    <property type="entry name" value="SMR"/>
    <property type="match status" value="1"/>
</dbReference>
<dbReference type="SMART" id="SM00463">
    <property type="entry name" value="SMR"/>
    <property type="match status" value="1"/>
</dbReference>
<proteinExistence type="predicted"/>
<evidence type="ECO:0000313" key="4">
    <source>
        <dbReference type="Proteomes" id="UP000265618"/>
    </source>
</evidence>
<dbReference type="EMBL" id="BDIP01003493">
    <property type="protein sequence ID" value="GIQ87781.1"/>
    <property type="molecule type" value="Genomic_DNA"/>
</dbReference>
<dbReference type="OrthoDB" id="3231855at2759"/>
<feature type="region of interest" description="Disordered" evidence="1">
    <location>
        <begin position="1"/>
        <end position="20"/>
    </location>
</feature>
<gene>
    <name evidence="3" type="ORF">KIPB_009890</name>
</gene>
<accession>A0A9K3D2Y8</accession>
<reference evidence="3 4" key="1">
    <citation type="journal article" date="2018" name="PLoS ONE">
        <title>The draft genome of Kipferlia bialata reveals reductive genome evolution in fornicate parasites.</title>
        <authorList>
            <person name="Tanifuji G."/>
            <person name="Takabayashi S."/>
            <person name="Kume K."/>
            <person name="Takagi M."/>
            <person name="Nakayama T."/>
            <person name="Kamikawa R."/>
            <person name="Inagaki Y."/>
            <person name="Hashimoto T."/>
        </authorList>
    </citation>
    <scope>NUCLEOTIDE SEQUENCE [LARGE SCALE GENOMIC DNA]</scope>
    <source>
        <strain evidence="3">NY0173</strain>
    </source>
</reference>
<feature type="domain" description="Smr" evidence="2">
    <location>
        <begin position="61"/>
        <end position="144"/>
    </location>
</feature>
<dbReference type="InterPro" id="IPR002625">
    <property type="entry name" value="Smr_dom"/>
</dbReference>
<dbReference type="InterPro" id="IPR036063">
    <property type="entry name" value="Smr_dom_sf"/>
</dbReference>
<dbReference type="Pfam" id="PF01713">
    <property type="entry name" value="Smr"/>
    <property type="match status" value="1"/>
</dbReference>
<protein>
    <recommendedName>
        <fullName evidence="2">Smr domain-containing protein</fullName>
    </recommendedName>
</protein>
<dbReference type="Proteomes" id="UP000265618">
    <property type="component" value="Unassembled WGS sequence"/>
</dbReference>
<evidence type="ECO:0000256" key="1">
    <source>
        <dbReference type="SAM" id="MobiDB-lite"/>
    </source>
</evidence>
<comment type="caution">
    <text evidence="3">The sequence shown here is derived from an EMBL/GenBank/DDBJ whole genome shotgun (WGS) entry which is preliminary data.</text>
</comment>